<reference evidence="4" key="1">
    <citation type="journal article" date="2019" name="Int. J. Syst. Evol. Microbiol.">
        <title>The Global Catalogue of Microorganisms (GCM) 10K type strain sequencing project: providing services to taxonomists for standard genome sequencing and annotation.</title>
        <authorList>
            <consortium name="The Broad Institute Genomics Platform"/>
            <consortium name="The Broad Institute Genome Sequencing Center for Infectious Disease"/>
            <person name="Wu L."/>
            <person name="Ma J."/>
        </authorList>
    </citation>
    <scope>NUCLEOTIDE SEQUENCE [LARGE SCALE GENOMIC DNA]</scope>
    <source>
        <strain evidence="4">KCTC 42217</strain>
    </source>
</reference>
<accession>A0ABW4ZJP1</accession>
<comment type="caution">
    <text evidence="3">The sequence shown here is derived from an EMBL/GenBank/DDBJ whole genome shotgun (WGS) entry which is preliminary data.</text>
</comment>
<evidence type="ECO:0000313" key="4">
    <source>
        <dbReference type="Proteomes" id="UP001597387"/>
    </source>
</evidence>
<dbReference type="Gene3D" id="2.180.10.10">
    <property type="entry name" value="RHS repeat-associated core"/>
    <property type="match status" value="1"/>
</dbReference>
<keyword evidence="2" id="KW-0732">Signal</keyword>
<name>A0ABW4ZJP1_9SPHI</name>
<sequence length="1028" mass="115847">MINLNPKISLARLFLLCLIVFVSNPEASGQNNTITIKLPEKVPVSPTAAAVAQYANYPVDYSVGLVNISVPIYEIKVGDLVLPISLSYHASGLKPRERSGPVGTGWTLNAEPSISRNVNGLPDDKPGVGYLSNSENPNLNRSNPNYHGQLANGSLDGQPDAFYYKLLSERGELYVNRRYIDYSTNAYHGFVSRPFTGTMADAGSTLAHFNMKDRNGIQYLFGGEGYHETTGDNQIKTRWLCQWVKGATTSAMVNFSYHDVRIADLHALRYKDIVMVEDNITPVRVTTNTTFEDSRSYKVEGDGTLTPEYFGGSVFVQITSPQDFIKEKSIKEISFESGKVVFEMKTSEPGTLNKIYVYDKNQTLIREFTFFINKYHNVTTLTKLDSIQISAPGTKIQSYKFDYNSPGRVPAASTEGIDHWGYYNGQDNLRSRLASRTPWMVPSATVSANTTPVNTVVTFNIGGGSREPSGDSEVGTLKTIVSPEGSVTNFSYEPHIYGWDVHPTNPAKTRLSGGLRISRIDVRDHRYSQKNYTRAFEYGETLYPEGPSTPVYANWGVPKRKVSVNDYAYTKLRVNPDDVDNPQFHSRLRIYGSYPLRPITFNNGSSMLYGIVTEKFMQHDGTRAQVIRRKYKVPEGFATEPSEPEISTVPFMIDMKDDMQYGQLLSEEKFIDDSTFEYGRAVYKPLSKTEYEWSRYKTYTGAYTGNCDELSISNYTCRDVIAHFGHAYNTIELRTINPNNYTGTQYQRLAYVEWAIENACMRVNKETQTSYTGERELKIVKEYFYNDSSKHMLPVKIKTSTSDGDLKEELFLYPEDYVLRAHVTGIPEDAGQNYLLGDNRLEPLLEHTVKKSGSVQTTKAIYDGERIQQIKTIGSNGQPEARTNYHTYDAYGNIAEVSHEKGSRTCYLMGYNNQLVVAKIENALYSEIVTLLGQTFIDALRQKTEPSSSDMSQLNGLRSQLGNSMVTTYSYKPLGGVTSITDPKGLISYFDYDGLGRLTRIYKKEQNGLGAWVEKTVKVYQYHLRDDH</sequence>
<feature type="signal peptide" evidence="2">
    <location>
        <begin position="1"/>
        <end position="27"/>
    </location>
</feature>
<protein>
    <recommendedName>
        <fullName evidence="5">YD repeat-containing protein</fullName>
    </recommendedName>
</protein>
<feature type="chain" id="PRO_5046244033" description="YD repeat-containing protein" evidence="2">
    <location>
        <begin position="28"/>
        <end position="1028"/>
    </location>
</feature>
<proteinExistence type="predicted"/>
<evidence type="ECO:0000256" key="1">
    <source>
        <dbReference type="SAM" id="MobiDB-lite"/>
    </source>
</evidence>
<dbReference type="EMBL" id="JBHUHZ010000001">
    <property type="protein sequence ID" value="MFD2162285.1"/>
    <property type="molecule type" value="Genomic_DNA"/>
</dbReference>
<evidence type="ECO:0000256" key="2">
    <source>
        <dbReference type="SAM" id="SignalP"/>
    </source>
</evidence>
<feature type="compositionally biased region" description="Polar residues" evidence="1">
    <location>
        <begin position="131"/>
        <end position="146"/>
    </location>
</feature>
<dbReference type="RefSeq" id="WP_255903920.1">
    <property type="nucleotide sequence ID" value="NZ_JAFMZO010000003.1"/>
</dbReference>
<organism evidence="3 4">
    <name type="scientific">Paradesertivirga mongoliensis</name>
    <dbReference type="NCBI Taxonomy" id="2100740"/>
    <lineage>
        <taxon>Bacteria</taxon>
        <taxon>Pseudomonadati</taxon>
        <taxon>Bacteroidota</taxon>
        <taxon>Sphingobacteriia</taxon>
        <taxon>Sphingobacteriales</taxon>
        <taxon>Sphingobacteriaceae</taxon>
        <taxon>Paradesertivirga</taxon>
    </lineage>
</organism>
<keyword evidence="4" id="KW-1185">Reference proteome</keyword>
<dbReference type="Proteomes" id="UP001597387">
    <property type="component" value="Unassembled WGS sequence"/>
</dbReference>
<evidence type="ECO:0000313" key="3">
    <source>
        <dbReference type="EMBL" id="MFD2162285.1"/>
    </source>
</evidence>
<gene>
    <name evidence="3" type="ORF">ACFSJU_07760</name>
</gene>
<feature type="region of interest" description="Disordered" evidence="1">
    <location>
        <begin position="113"/>
        <end position="151"/>
    </location>
</feature>
<evidence type="ECO:0008006" key="5">
    <source>
        <dbReference type="Google" id="ProtNLM"/>
    </source>
</evidence>